<dbReference type="AlphaFoldDB" id="A0AA39GDZ8"/>
<evidence type="ECO:0000313" key="4">
    <source>
        <dbReference type="Proteomes" id="UP001175261"/>
    </source>
</evidence>
<dbReference type="InterPro" id="IPR055089">
    <property type="entry name" value="COP9_N"/>
</dbReference>
<feature type="domain" description="COP9 signalosome complex subunit 3 N-terminal helical repeats" evidence="2">
    <location>
        <begin position="49"/>
        <end position="282"/>
    </location>
</feature>
<dbReference type="EMBL" id="JAPDFR010000007">
    <property type="protein sequence ID" value="KAK0384958.1"/>
    <property type="molecule type" value="Genomic_DNA"/>
</dbReference>
<keyword evidence="4" id="KW-1185">Reference proteome</keyword>
<dbReference type="Proteomes" id="UP001175261">
    <property type="component" value="Unassembled WGS sequence"/>
</dbReference>
<dbReference type="GO" id="GO:0006511">
    <property type="term" value="P:ubiquitin-dependent protein catabolic process"/>
    <property type="evidence" value="ECO:0007669"/>
    <property type="project" value="TreeGrafter"/>
</dbReference>
<accession>A0AA39GDZ8</accession>
<evidence type="ECO:0000259" key="2">
    <source>
        <dbReference type="Pfam" id="PF22788"/>
    </source>
</evidence>
<proteinExistence type="predicted"/>
<comment type="caution">
    <text evidence="3">The sequence shown here is derived from an EMBL/GenBank/DDBJ whole genome shotgun (WGS) entry which is preliminary data.</text>
</comment>
<evidence type="ECO:0000256" key="1">
    <source>
        <dbReference type="ARBA" id="ARBA00022490"/>
    </source>
</evidence>
<evidence type="ECO:0000313" key="3">
    <source>
        <dbReference type="EMBL" id="KAK0384958.1"/>
    </source>
</evidence>
<dbReference type="Pfam" id="PF22788">
    <property type="entry name" value="COP9_hel_rpt"/>
    <property type="match status" value="1"/>
</dbReference>
<protein>
    <recommendedName>
        <fullName evidence="2">COP9 signalosome complex subunit 3 N-terminal helical repeats domain-containing protein</fullName>
    </recommendedName>
</protein>
<dbReference type="InterPro" id="IPR050756">
    <property type="entry name" value="CSN3"/>
</dbReference>
<dbReference type="PANTHER" id="PTHR10758:SF1">
    <property type="entry name" value="COP9 SIGNALOSOME COMPLEX SUBUNIT 3"/>
    <property type="match status" value="1"/>
</dbReference>
<gene>
    <name evidence="3" type="ORF">NLU13_7436</name>
</gene>
<organism evidence="3 4">
    <name type="scientific">Sarocladium strictum</name>
    <name type="common">Black bundle disease fungus</name>
    <name type="synonym">Acremonium strictum</name>
    <dbReference type="NCBI Taxonomy" id="5046"/>
    <lineage>
        <taxon>Eukaryota</taxon>
        <taxon>Fungi</taxon>
        <taxon>Dikarya</taxon>
        <taxon>Ascomycota</taxon>
        <taxon>Pezizomycotina</taxon>
        <taxon>Sordariomycetes</taxon>
        <taxon>Hypocreomycetidae</taxon>
        <taxon>Hypocreales</taxon>
        <taxon>Sarocladiaceae</taxon>
        <taxon>Sarocladium</taxon>
    </lineage>
</organism>
<dbReference type="GO" id="GO:0008180">
    <property type="term" value="C:COP9 signalosome"/>
    <property type="evidence" value="ECO:0007669"/>
    <property type="project" value="TreeGrafter"/>
</dbReference>
<keyword evidence="1" id="KW-0963">Cytoplasm</keyword>
<dbReference type="PANTHER" id="PTHR10758">
    <property type="entry name" value="26S PROTEASOME NON-ATPASE REGULATORY SUBUNIT 3/COP9 SIGNALOSOME COMPLEX SUBUNIT 3"/>
    <property type="match status" value="1"/>
</dbReference>
<name>A0AA39GDZ8_SARSR</name>
<reference evidence="3" key="1">
    <citation type="submission" date="2022-10" db="EMBL/GenBank/DDBJ databases">
        <title>Determination and structural analysis of whole genome sequence of Sarocladium strictum F4-1.</title>
        <authorList>
            <person name="Hu L."/>
            <person name="Jiang Y."/>
        </authorList>
    </citation>
    <scope>NUCLEOTIDE SEQUENCE</scope>
    <source>
        <strain evidence="3">F4-1</strain>
    </source>
</reference>
<sequence length="486" mass="54251">MDKLQAILLGSPSLQGSHQAYRDLDVELRSQAEAVTKQLPETARALITAHPQEILEWLSPAQHTISYAAVLDVLVRPETTIDRAWLQNKVEAFLEGFDWIHIRFIGDALTRLLSRISVMGLFKPQRTIELLASTILRVDPTASVFTSSHLVLANHALTLGIVDPALPVLDRDITAYPPTTSVRGGRPLSDPSLSATIYISTFTGLTEPVKASMILDYGATLSQIYISRKDWQKAKASLEQVITHPSKDKGVVKAMTSAYRRWILVSLLEGGKSPLLPSYTPSTAKSHYVSQVPYNALANTFEASDPAQLQTELKTHEATYESDGTLALVQQVLQAYQKWQVINLRLSYLRISISRVREETFSGETGQRLPSTEAVDALLREMIEAGMLKARFELDEHGNETYLAFEEDTNTLSETEFAQEIARRHKAISDLTAQYKVVNERLSANKEYAKYVYREQKRQNDEGNQPIGFDASVEDEDLMSGILKAS</sequence>